<evidence type="ECO:0000256" key="6">
    <source>
        <dbReference type="ARBA" id="ARBA00023136"/>
    </source>
</evidence>
<feature type="region of interest" description="Disordered" evidence="8">
    <location>
        <begin position="263"/>
        <end position="288"/>
    </location>
</feature>
<sequence length="288" mass="32313">MLQHPRFDPVAISIGPLDIHWYGLTYLFGFLAGWWLGTRRARKPWSPLNEAQVGDLIFYIAMGVILGGRFGYVLFYNFDKFIENPLWLFMVWTGGMAFHGGLIGVILAMVLFARRLGITFFQLADFVAPLVPLGLAAGRLGNFINGELWGRPTDVPWAMVFPGTGDGIARHPSQIYQFLLEGLLLFAVLWWFSARPRPRMAVSGLFLLGYGLLRFIAEFFREPDAHLGFVALDWMSMGQILSVPMILAGAILLVLAYRRGVPEPAPVVPTQAKSPEQRRKSKSSRQGR</sequence>
<name>A0A4P7XE85_9ALTE</name>
<protein>
    <recommendedName>
        <fullName evidence="7">Phosphatidylglycerol--prolipoprotein diacylglyceryl transferase</fullName>
        <ecNumber evidence="7">2.5.1.145</ecNumber>
    </recommendedName>
</protein>
<gene>
    <name evidence="7" type="primary">lgt</name>
    <name evidence="9" type="ORF">soil367_03990</name>
</gene>
<comment type="similarity">
    <text evidence="1 7">Belongs to the Lgt family.</text>
</comment>
<dbReference type="GO" id="GO:0005886">
    <property type="term" value="C:plasma membrane"/>
    <property type="evidence" value="ECO:0007669"/>
    <property type="project" value="UniProtKB-SubCell"/>
</dbReference>
<dbReference type="GO" id="GO:0042158">
    <property type="term" value="P:lipoprotein biosynthetic process"/>
    <property type="evidence" value="ECO:0007669"/>
    <property type="project" value="UniProtKB-UniRule"/>
</dbReference>
<evidence type="ECO:0000313" key="10">
    <source>
        <dbReference type="Proteomes" id="UP000298049"/>
    </source>
</evidence>
<comment type="pathway">
    <text evidence="7">Protein modification; lipoprotein biosynthesis (diacylglyceryl transfer).</text>
</comment>
<evidence type="ECO:0000256" key="3">
    <source>
        <dbReference type="ARBA" id="ARBA00022679"/>
    </source>
</evidence>
<dbReference type="InterPro" id="IPR001640">
    <property type="entry name" value="Lgt"/>
</dbReference>
<evidence type="ECO:0000256" key="4">
    <source>
        <dbReference type="ARBA" id="ARBA00022692"/>
    </source>
</evidence>
<feature type="transmembrane region" description="Helical" evidence="7">
    <location>
        <begin position="200"/>
        <end position="217"/>
    </location>
</feature>
<feature type="transmembrane region" description="Helical" evidence="7">
    <location>
        <begin position="87"/>
        <end position="113"/>
    </location>
</feature>
<dbReference type="RefSeq" id="WP_136547109.1">
    <property type="nucleotide sequence ID" value="NZ_CP031093.1"/>
</dbReference>
<evidence type="ECO:0000256" key="7">
    <source>
        <dbReference type="HAMAP-Rule" id="MF_01147"/>
    </source>
</evidence>
<organism evidence="9 10">
    <name type="scientific">Hydrocarboniclastica marina</name>
    <dbReference type="NCBI Taxonomy" id="2259620"/>
    <lineage>
        <taxon>Bacteria</taxon>
        <taxon>Pseudomonadati</taxon>
        <taxon>Pseudomonadota</taxon>
        <taxon>Gammaproteobacteria</taxon>
        <taxon>Alteromonadales</taxon>
        <taxon>Alteromonadaceae</taxon>
        <taxon>Hydrocarboniclastica</taxon>
    </lineage>
</organism>
<dbReference type="OrthoDB" id="871140at2"/>
<keyword evidence="9" id="KW-0449">Lipoprotein</keyword>
<dbReference type="PROSITE" id="PS01311">
    <property type="entry name" value="LGT"/>
    <property type="match status" value="1"/>
</dbReference>
<dbReference type="PANTHER" id="PTHR30589">
    <property type="entry name" value="PROLIPOPROTEIN DIACYLGLYCERYL TRANSFERASE"/>
    <property type="match status" value="1"/>
</dbReference>
<keyword evidence="3 7" id="KW-0808">Transferase</keyword>
<keyword evidence="5 7" id="KW-1133">Transmembrane helix</keyword>
<feature type="transmembrane region" description="Helical" evidence="7">
    <location>
        <begin position="175"/>
        <end position="193"/>
    </location>
</feature>
<comment type="function">
    <text evidence="7">Catalyzes the transfer of the diacylglyceryl group from phosphatidylglycerol to the sulfhydryl group of the N-terminal cysteine of a prolipoprotein, the first step in the formation of mature lipoproteins.</text>
</comment>
<comment type="catalytic activity">
    <reaction evidence="7">
        <text>L-cysteinyl-[prolipoprotein] + a 1,2-diacyl-sn-glycero-3-phospho-(1'-sn-glycerol) = an S-1,2-diacyl-sn-glyceryl-L-cysteinyl-[prolipoprotein] + sn-glycerol 1-phosphate + H(+)</text>
        <dbReference type="Rhea" id="RHEA:56712"/>
        <dbReference type="Rhea" id="RHEA-COMP:14679"/>
        <dbReference type="Rhea" id="RHEA-COMP:14680"/>
        <dbReference type="ChEBI" id="CHEBI:15378"/>
        <dbReference type="ChEBI" id="CHEBI:29950"/>
        <dbReference type="ChEBI" id="CHEBI:57685"/>
        <dbReference type="ChEBI" id="CHEBI:64716"/>
        <dbReference type="ChEBI" id="CHEBI:140658"/>
        <dbReference type="EC" id="2.5.1.145"/>
    </reaction>
</comment>
<dbReference type="GO" id="GO:0008961">
    <property type="term" value="F:phosphatidylglycerol-prolipoprotein diacylglyceryl transferase activity"/>
    <property type="evidence" value="ECO:0007669"/>
    <property type="project" value="UniProtKB-UniRule"/>
</dbReference>
<proteinExistence type="inferred from homology"/>
<feature type="transmembrane region" description="Helical" evidence="7">
    <location>
        <begin position="237"/>
        <end position="257"/>
    </location>
</feature>
<dbReference type="NCBIfam" id="TIGR00544">
    <property type="entry name" value="lgt"/>
    <property type="match status" value="1"/>
</dbReference>
<keyword evidence="2 7" id="KW-1003">Cell membrane</keyword>
<dbReference type="KEGG" id="hmi:soil367_03990"/>
<dbReference type="PANTHER" id="PTHR30589:SF0">
    <property type="entry name" value="PHOSPHATIDYLGLYCEROL--PROLIPOPROTEIN DIACYLGLYCERYL TRANSFERASE"/>
    <property type="match status" value="1"/>
</dbReference>
<evidence type="ECO:0000313" key="9">
    <source>
        <dbReference type="EMBL" id="QCF25156.1"/>
    </source>
</evidence>
<reference evidence="9 10" key="1">
    <citation type="submission" date="2018-07" db="EMBL/GenBank/DDBJ databases">
        <title>Marsedoiliclastica nanhaica gen. nov. sp. nov., a novel marine hydrocarbonoclastic bacterium isolated from an in-situ enriched hydrocarbon-degrading consortium in deep-sea sediment.</title>
        <authorList>
            <person name="Dong C."/>
            <person name="Ma T."/>
            <person name="Liu R."/>
            <person name="Shao Z."/>
        </authorList>
    </citation>
    <scope>NUCLEOTIDE SEQUENCE [LARGE SCALE GENOMIC DNA]</scope>
    <source>
        <strain evidence="10">soil36-7</strain>
    </source>
</reference>
<accession>A0A4P7XE85</accession>
<feature type="compositionally biased region" description="Basic residues" evidence="8">
    <location>
        <begin position="279"/>
        <end position="288"/>
    </location>
</feature>
<evidence type="ECO:0000256" key="1">
    <source>
        <dbReference type="ARBA" id="ARBA00007150"/>
    </source>
</evidence>
<comment type="subcellular location">
    <subcellularLocation>
        <location evidence="7">Cell membrane</location>
        <topology evidence="7">Multi-pass membrane protein</topology>
    </subcellularLocation>
</comment>
<dbReference type="UniPathway" id="UPA00664"/>
<dbReference type="Pfam" id="PF01790">
    <property type="entry name" value="LGT"/>
    <property type="match status" value="1"/>
</dbReference>
<dbReference type="Proteomes" id="UP000298049">
    <property type="component" value="Chromosome"/>
</dbReference>
<keyword evidence="4 7" id="KW-0812">Transmembrane</keyword>
<keyword evidence="6 7" id="KW-0472">Membrane</keyword>
<dbReference type="AlphaFoldDB" id="A0A4P7XE85"/>
<feature type="transmembrane region" description="Helical" evidence="7">
    <location>
        <begin position="120"/>
        <end position="140"/>
    </location>
</feature>
<keyword evidence="10" id="KW-1185">Reference proteome</keyword>
<dbReference type="EMBL" id="CP031093">
    <property type="protein sequence ID" value="QCF25156.1"/>
    <property type="molecule type" value="Genomic_DNA"/>
</dbReference>
<feature type="binding site" evidence="7">
    <location>
        <position position="139"/>
    </location>
    <ligand>
        <name>a 1,2-diacyl-sn-glycero-3-phospho-(1'-sn-glycerol)</name>
        <dbReference type="ChEBI" id="CHEBI:64716"/>
    </ligand>
</feature>
<evidence type="ECO:0000256" key="5">
    <source>
        <dbReference type="ARBA" id="ARBA00022989"/>
    </source>
</evidence>
<feature type="transmembrane region" description="Helical" evidence="7">
    <location>
        <begin position="19"/>
        <end position="36"/>
    </location>
</feature>
<dbReference type="HAMAP" id="MF_01147">
    <property type="entry name" value="Lgt"/>
    <property type="match status" value="1"/>
</dbReference>
<feature type="transmembrane region" description="Helical" evidence="7">
    <location>
        <begin position="56"/>
        <end position="75"/>
    </location>
</feature>
<evidence type="ECO:0000256" key="8">
    <source>
        <dbReference type="SAM" id="MobiDB-lite"/>
    </source>
</evidence>
<evidence type="ECO:0000256" key="2">
    <source>
        <dbReference type="ARBA" id="ARBA00022475"/>
    </source>
</evidence>
<dbReference type="EC" id="2.5.1.145" evidence="7"/>